<dbReference type="EMBL" id="VJMJ01000094">
    <property type="protein sequence ID" value="KAF0735639.1"/>
    <property type="molecule type" value="Genomic_DNA"/>
</dbReference>
<feature type="region of interest" description="Disordered" evidence="1">
    <location>
        <begin position="1"/>
        <end position="409"/>
    </location>
</feature>
<feature type="compositionally biased region" description="Pro residues" evidence="1">
    <location>
        <begin position="11"/>
        <end position="169"/>
    </location>
</feature>
<feature type="compositionally biased region" description="Low complexity" evidence="1">
    <location>
        <begin position="377"/>
        <end position="386"/>
    </location>
</feature>
<dbReference type="VEuPathDB" id="FungiDB:AeMF1_003850"/>
<feature type="compositionally biased region" description="Pro residues" evidence="1">
    <location>
        <begin position="342"/>
        <end position="357"/>
    </location>
</feature>
<feature type="compositionally biased region" description="Pro residues" evidence="1">
    <location>
        <begin position="226"/>
        <end position="242"/>
    </location>
</feature>
<evidence type="ECO:0000313" key="4">
    <source>
        <dbReference type="Proteomes" id="UP000481153"/>
    </source>
</evidence>
<accession>A0A6G0X6K3</accession>
<proteinExistence type="predicted"/>
<feature type="compositionally biased region" description="Low complexity" evidence="1">
    <location>
        <begin position="184"/>
        <end position="205"/>
    </location>
</feature>
<evidence type="ECO:0000256" key="1">
    <source>
        <dbReference type="SAM" id="MobiDB-lite"/>
    </source>
</evidence>
<feature type="compositionally biased region" description="Low complexity" evidence="1">
    <location>
        <begin position="396"/>
        <end position="409"/>
    </location>
</feature>
<feature type="transmembrane region" description="Helical" evidence="2">
    <location>
        <begin position="976"/>
        <end position="997"/>
    </location>
</feature>
<reference evidence="3 4" key="1">
    <citation type="submission" date="2019-07" db="EMBL/GenBank/DDBJ databases">
        <title>Genomics analysis of Aphanomyces spp. identifies a new class of oomycete effector associated with host adaptation.</title>
        <authorList>
            <person name="Gaulin E."/>
        </authorList>
    </citation>
    <scope>NUCLEOTIDE SEQUENCE [LARGE SCALE GENOMIC DNA]</scope>
    <source>
        <strain evidence="3 4">ATCC 201684</strain>
    </source>
</reference>
<feature type="compositionally biased region" description="Basic and acidic residues" evidence="1">
    <location>
        <begin position="265"/>
        <end position="274"/>
    </location>
</feature>
<sequence>MGAEDQTPKPTETPEPSKTPKPTETPEPSNTPKPTETPEPSKTPKPTETPEPSNTPKPTETPEPSKTPMPTETPEPSNTPKPTETPEPSKTPKPTETPEPSKTPKPTETPEPSKTPKPTETPEPSKTPKPTETPEPSKTPKPTETPEPSKTPKPTETPEPSKTPKPTETPEPSKTPKTPEPSKTPKQTKSPEPSKTPKQTESPEPSKTPKPTETPEPSKTPTGDVTPPPTERPTREVPPTPTESPSHIVTPAETSPHNAISKPTETPDHIETNKLTETAKPSESHDHSESHDQAENSKQDTPISTTSAARPSLRNSATNPALPPTRDENRRGSVPSQDSTASPPPSPIAPSPTPVKTPLPLSIPLQTGLATTPPPESASALSSPLLNSDATSRVKPTTSFPTTPSPTTATWLLKDHMRPQSSQACPGREERVRHYTGWFKFIDRDLTKGLTQFIQSRANNDDESFPFVDGSCKDDVNAIATDWANCSLTVDNPLEPWTCLRAPFEDPSCVAAALTNNPFNTTRGLASPSLYLKPDNCRRTCAFSYTWRELWVEESPYKGRVLHCSSGIDKKPPRGGDTSDATPNQFHCEGKASLAATGDDILLENETSWHDWRANENVPLTCFATTIQFEAWTYCGAKLTDFSWTVYRHGHDRLNYLSTWFHSIWTYEKEPHCNIPHRDYSVIHLRPHPSRTIHNHEDGSDELQARPVFRVVSMTCQWKYPSTVASHGFEVSLLSEAVFAIALKETGVTTVHVDCDVSYYDNAEAKASSAKQSKSFEFERYTAVSPVTSSCRDTCALGSHLNPERRRPLPGQACRGNLVYESDNITIFHDRADLACCSKCTYKLIKCLPTEIATIQSCREPIKETNAAEKKAYTNDNSMDDNDAGFHYLEPPPPAAIVIPLADKTDNVARASNLDGTPWQPPQRQTRHHDFIYTPTSYPNQPLAFEYPSANTAPSNPPVKVDVFVPTQAMGEADSAVIVMSGAVVAIVFVVCVLVVFRVWDQYAEPSTDENYRQLQ</sequence>
<organism evidence="3 4">
    <name type="scientific">Aphanomyces euteiches</name>
    <dbReference type="NCBI Taxonomy" id="100861"/>
    <lineage>
        <taxon>Eukaryota</taxon>
        <taxon>Sar</taxon>
        <taxon>Stramenopiles</taxon>
        <taxon>Oomycota</taxon>
        <taxon>Saprolegniomycetes</taxon>
        <taxon>Saprolegniales</taxon>
        <taxon>Verrucalvaceae</taxon>
        <taxon>Aphanomyces</taxon>
    </lineage>
</organism>
<evidence type="ECO:0000256" key="2">
    <source>
        <dbReference type="SAM" id="Phobius"/>
    </source>
</evidence>
<gene>
    <name evidence="3" type="ORF">Ae201684_007957</name>
</gene>
<evidence type="ECO:0000313" key="3">
    <source>
        <dbReference type="EMBL" id="KAF0735639.1"/>
    </source>
</evidence>
<feature type="compositionally biased region" description="Basic and acidic residues" evidence="1">
    <location>
        <begin position="280"/>
        <end position="298"/>
    </location>
</feature>
<keyword evidence="4" id="KW-1185">Reference proteome</keyword>
<keyword evidence="2" id="KW-0812">Transmembrane</keyword>
<feature type="compositionally biased region" description="Polar residues" evidence="1">
    <location>
        <begin position="299"/>
        <end position="319"/>
    </location>
</feature>
<name>A0A6G0X6K3_9STRA</name>
<dbReference type="Proteomes" id="UP000481153">
    <property type="component" value="Unassembled WGS sequence"/>
</dbReference>
<protein>
    <submittedName>
        <fullName evidence="3">Uncharacterized protein</fullName>
    </submittedName>
</protein>
<keyword evidence="2" id="KW-0472">Membrane</keyword>
<dbReference type="AlphaFoldDB" id="A0A6G0X6K3"/>
<keyword evidence="2" id="KW-1133">Transmembrane helix</keyword>
<feature type="compositionally biased region" description="Polar residues" evidence="1">
    <location>
        <begin position="252"/>
        <end position="264"/>
    </location>
</feature>
<dbReference type="VEuPathDB" id="FungiDB:AeMF1_009876"/>
<comment type="caution">
    <text evidence="3">The sequence shown here is derived from an EMBL/GenBank/DDBJ whole genome shotgun (WGS) entry which is preliminary data.</text>
</comment>